<sequence length="150" mass="16689">MHGCAAVRLCGCDSMGLSDCGAMRLCCYAACMKLDFQKLQEAKFQHNDRPPAMPASGNNKSGQQVLWGQRLAASTPIRYRNSDATPSIIQLPPPAPPQLTQLKLGWNSSINLPRLHTQTFRDCLQMTQGRLSFSAGWRYCCWRRTSGILN</sequence>
<dbReference type="Proteomes" id="UP000735302">
    <property type="component" value="Unassembled WGS sequence"/>
</dbReference>
<proteinExistence type="predicted"/>
<dbReference type="EMBL" id="BLXT01000273">
    <property type="protein sequence ID" value="GFN75511.1"/>
    <property type="molecule type" value="Genomic_DNA"/>
</dbReference>
<accession>A0AAV3XYH7</accession>
<keyword evidence="2" id="KW-1185">Reference proteome</keyword>
<evidence type="ECO:0000313" key="1">
    <source>
        <dbReference type="EMBL" id="GFN75511.1"/>
    </source>
</evidence>
<comment type="caution">
    <text evidence="1">The sequence shown here is derived from an EMBL/GenBank/DDBJ whole genome shotgun (WGS) entry which is preliminary data.</text>
</comment>
<reference evidence="1 2" key="1">
    <citation type="journal article" date="2021" name="Elife">
        <title>Chloroplast acquisition without the gene transfer in kleptoplastic sea slugs, Plakobranchus ocellatus.</title>
        <authorList>
            <person name="Maeda T."/>
            <person name="Takahashi S."/>
            <person name="Yoshida T."/>
            <person name="Shimamura S."/>
            <person name="Takaki Y."/>
            <person name="Nagai Y."/>
            <person name="Toyoda A."/>
            <person name="Suzuki Y."/>
            <person name="Arimoto A."/>
            <person name="Ishii H."/>
            <person name="Satoh N."/>
            <person name="Nishiyama T."/>
            <person name="Hasebe M."/>
            <person name="Maruyama T."/>
            <person name="Minagawa J."/>
            <person name="Obokata J."/>
            <person name="Shigenobu S."/>
        </authorList>
    </citation>
    <scope>NUCLEOTIDE SEQUENCE [LARGE SCALE GENOMIC DNA]</scope>
</reference>
<organism evidence="1 2">
    <name type="scientific">Plakobranchus ocellatus</name>
    <dbReference type="NCBI Taxonomy" id="259542"/>
    <lineage>
        <taxon>Eukaryota</taxon>
        <taxon>Metazoa</taxon>
        <taxon>Spiralia</taxon>
        <taxon>Lophotrochozoa</taxon>
        <taxon>Mollusca</taxon>
        <taxon>Gastropoda</taxon>
        <taxon>Heterobranchia</taxon>
        <taxon>Euthyneura</taxon>
        <taxon>Panpulmonata</taxon>
        <taxon>Sacoglossa</taxon>
        <taxon>Placobranchoidea</taxon>
        <taxon>Plakobranchidae</taxon>
        <taxon>Plakobranchus</taxon>
    </lineage>
</organism>
<name>A0AAV3XYH7_9GAST</name>
<evidence type="ECO:0000313" key="2">
    <source>
        <dbReference type="Proteomes" id="UP000735302"/>
    </source>
</evidence>
<protein>
    <submittedName>
        <fullName evidence="1">Uncharacterized protein</fullName>
    </submittedName>
</protein>
<gene>
    <name evidence="1" type="ORF">PoB_000201700</name>
</gene>
<dbReference type="AlphaFoldDB" id="A0AAV3XYH7"/>